<organism evidence="2 3">
    <name type="scientific">Sphingomonas prati</name>
    <dbReference type="NCBI Taxonomy" id="1843237"/>
    <lineage>
        <taxon>Bacteria</taxon>
        <taxon>Pseudomonadati</taxon>
        <taxon>Pseudomonadota</taxon>
        <taxon>Alphaproteobacteria</taxon>
        <taxon>Sphingomonadales</taxon>
        <taxon>Sphingomonadaceae</taxon>
        <taxon>Sphingomonas</taxon>
    </lineage>
</organism>
<reference evidence="2 3" key="1">
    <citation type="submission" date="2020-08" db="EMBL/GenBank/DDBJ databases">
        <title>Genomic Encyclopedia of Type Strains, Phase IV (KMG-IV): sequencing the most valuable type-strain genomes for metagenomic binning, comparative biology and taxonomic classification.</title>
        <authorList>
            <person name="Goeker M."/>
        </authorList>
    </citation>
    <scope>NUCLEOTIDE SEQUENCE [LARGE SCALE GENOMIC DNA]</scope>
    <source>
        <strain evidence="2 3">DSM 103336</strain>
    </source>
</reference>
<feature type="domain" description="Lysozyme inhibitor LprI-like N-terminal" evidence="1">
    <location>
        <begin position="18"/>
        <end position="120"/>
    </location>
</feature>
<sequence>MIVLLMALAAATAGNCGDKPNQTAMTMCQRAVAAQADANLNRIWKQAYAAMQQADRTLSMGVNTSEPGYAAALLASQRAWLAFRNAECRIESYEWRGGTMQPFTASQCLAEVTRQRTAQLRAMLGWAQR</sequence>
<dbReference type="InterPro" id="IPR009739">
    <property type="entry name" value="LprI-like_N"/>
</dbReference>
<proteinExistence type="predicted"/>
<keyword evidence="3" id="KW-1185">Reference proteome</keyword>
<dbReference type="Proteomes" id="UP000546701">
    <property type="component" value="Unassembled WGS sequence"/>
</dbReference>
<comment type="caution">
    <text evidence="2">The sequence shown here is derived from an EMBL/GenBank/DDBJ whole genome shotgun (WGS) entry which is preliminary data.</text>
</comment>
<dbReference type="Pfam" id="PF07007">
    <property type="entry name" value="LprI"/>
    <property type="match status" value="1"/>
</dbReference>
<dbReference type="RefSeq" id="WP_157177615.1">
    <property type="nucleotide sequence ID" value="NZ_BMJP01000001.1"/>
</dbReference>
<dbReference type="OrthoDB" id="7340239at2"/>
<dbReference type="EMBL" id="JACIJR010000002">
    <property type="protein sequence ID" value="MBB5728510.1"/>
    <property type="molecule type" value="Genomic_DNA"/>
</dbReference>
<gene>
    <name evidence="2" type="ORF">FHS99_000980</name>
</gene>
<evidence type="ECO:0000259" key="1">
    <source>
        <dbReference type="Pfam" id="PF07007"/>
    </source>
</evidence>
<name>A0A7W9F2H7_9SPHN</name>
<evidence type="ECO:0000313" key="2">
    <source>
        <dbReference type="EMBL" id="MBB5728510.1"/>
    </source>
</evidence>
<accession>A0A7W9F2H7</accession>
<dbReference type="Gene3D" id="1.20.1270.180">
    <property type="match status" value="1"/>
</dbReference>
<protein>
    <submittedName>
        <fullName evidence="2">Uncharacterized protein YecT (DUF1311 family)</fullName>
    </submittedName>
</protein>
<dbReference type="AlphaFoldDB" id="A0A7W9F2H7"/>
<evidence type="ECO:0000313" key="3">
    <source>
        <dbReference type="Proteomes" id="UP000546701"/>
    </source>
</evidence>